<dbReference type="Proteomes" id="UP001448498">
    <property type="component" value="Chromosome 3"/>
</dbReference>
<gene>
    <name evidence="1" type="ORF">OHZ10_30100</name>
</gene>
<evidence type="ECO:0000313" key="1">
    <source>
        <dbReference type="EMBL" id="XAE50740.1"/>
    </source>
</evidence>
<evidence type="ECO:0000313" key="2">
    <source>
        <dbReference type="Proteomes" id="UP001448498"/>
    </source>
</evidence>
<sequence length="200" mass="21881">MILSGFRVYICFNYYAGNGRDDNIFRRVIVSVFSRMNQIRFDNRGARVPAAHRRPLRMALALRAGRIDSRSFSHGSLVAYVAKRGSSVESGFPPGLRGGALLKFETPVHLAVRQGSTGRIRPSNRGIASRRSMIGARAQSLSRYIPETKNDVSGGMTRRGGDLPLAMRDGTTCGTPLAVMAASASGRHDATKMWGRPTRQ</sequence>
<reference evidence="1 2" key="1">
    <citation type="submission" date="2022-10" db="EMBL/GenBank/DDBJ databases">
        <title>Genomic of Burkholderia cepacia PN-1.</title>
        <authorList>
            <person name="Yang Y."/>
            <person name="Guan H."/>
            <person name="Huang J."/>
        </authorList>
    </citation>
    <scope>NUCLEOTIDE SEQUENCE [LARGE SCALE GENOMIC DNA]</scope>
    <source>
        <strain evidence="1 2">PN-1</strain>
    </source>
</reference>
<dbReference type="EMBL" id="CP109822">
    <property type="protein sequence ID" value="XAE50740.1"/>
    <property type="molecule type" value="Genomic_DNA"/>
</dbReference>
<organism evidence="1 2">
    <name type="scientific">Burkholderia arboris</name>
    <dbReference type="NCBI Taxonomy" id="488730"/>
    <lineage>
        <taxon>Bacteria</taxon>
        <taxon>Pseudomonadati</taxon>
        <taxon>Pseudomonadota</taxon>
        <taxon>Betaproteobacteria</taxon>
        <taxon>Burkholderiales</taxon>
        <taxon>Burkholderiaceae</taxon>
        <taxon>Burkholderia</taxon>
        <taxon>Burkholderia cepacia complex</taxon>
    </lineage>
</organism>
<accession>A0ABZ3DPR4</accession>
<keyword evidence="2" id="KW-1185">Reference proteome</keyword>
<protein>
    <submittedName>
        <fullName evidence="1">Uncharacterized protein</fullName>
    </submittedName>
</protein>
<name>A0ABZ3DPR4_9BURK</name>
<proteinExistence type="predicted"/>
<dbReference type="RefSeq" id="WP_196486619.1">
    <property type="nucleotide sequence ID" value="NZ_CP109822.1"/>
</dbReference>